<evidence type="ECO:0000313" key="5">
    <source>
        <dbReference type="EMBL" id="CAI8022530.1"/>
    </source>
</evidence>
<dbReference type="InterPro" id="IPR055251">
    <property type="entry name" value="SOS1_NGEF_PH"/>
</dbReference>
<dbReference type="InterPro" id="IPR051092">
    <property type="entry name" value="FYVE_RhoGEF_PH"/>
</dbReference>
<dbReference type="Gene3D" id="1.20.900.10">
    <property type="entry name" value="Dbl homology (DH) domain"/>
    <property type="match status" value="1"/>
</dbReference>
<dbReference type="InterPro" id="IPR011993">
    <property type="entry name" value="PH-like_dom_sf"/>
</dbReference>
<dbReference type="InterPro" id="IPR023578">
    <property type="entry name" value="Ras_GEF_dom_sf"/>
</dbReference>
<dbReference type="Pfam" id="PF22697">
    <property type="entry name" value="SOS1_NGEF_PH"/>
    <property type="match status" value="1"/>
</dbReference>
<dbReference type="Gene3D" id="2.30.29.30">
    <property type="entry name" value="Pleckstrin-homology domain (PH domain)/Phosphotyrosine-binding domain (PTB)"/>
    <property type="match status" value="1"/>
</dbReference>
<reference evidence="5" key="1">
    <citation type="submission" date="2023-03" db="EMBL/GenBank/DDBJ databases">
        <authorList>
            <person name="Steffen K."/>
            <person name="Cardenas P."/>
        </authorList>
    </citation>
    <scope>NUCLEOTIDE SEQUENCE</scope>
</reference>
<dbReference type="InterPro" id="IPR000651">
    <property type="entry name" value="Ras-like_Gua-exchang_fac_N"/>
</dbReference>
<organism evidence="5 6">
    <name type="scientific">Geodia barretti</name>
    <name type="common">Barrett's horny sponge</name>
    <dbReference type="NCBI Taxonomy" id="519541"/>
    <lineage>
        <taxon>Eukaryota</taxon>
        <taxon>Metazoa</taxon>
        <taxon>Porifera</taxon>
        <taxon>Demospongiae</taxon>
        <taxon>Heteroscleromorpha</taxon>
        <taxon>Tetractinellida</taxon>
        <taxon>Astrophorina</taxon>
        <taxon>Geodiidae</taxon>
        <taxon>Geodia</taxon>
    </lineage>
</organism>
<evidence type="ECO:0000259" key="4">
    <source>
        <dbReference type="PROSITE" id="PS50212"/>
    </source>
</evidence>
<evidence type="ECO:0000259" key="2">
    <source>
        <dbReference type="PROSITE" id="PS50003"/>
    </source>
</evidence>
<dbReference type="Proteomes" id="UP001174909">
    <property type="component" value="Unassembled WGS sequence"/>
</dbReference>
<dbReference type="InterPro" id="IPR001849">
    <property type="entry name" value="PH_domain"/>
</dbReference>
<name>A0AA35S328_GEOBA</name>
<sequence>MMVVYHEYISSHSHAIETLVSLTVDSSFKDFLTFLESKPACLGMTLEQLLSVPLKRISTLIQDLQELHAHTPQEHVDYDTFQEIRDELNCIQKAMNDEESCLQTENIRRVLEVERRMEGGCAALLDKDQTLLREGTLYQARTAEERSSSLSRGFRLRTQPRVCFLFSKHFLITTRIQKKTSEMYRVVKILPLCNCSVTSHENCDNPELSYRAIKIVLKEDDEEPETHVLLAGSITEKAEWLGDFAQNIENEKHMRILESQCQGQPAELSSKFIRYSTFKMGKEQLVNSASLDNLLQRVVKVSHLGPDFLNTFFMTMPLYTDTHTVMDFLLKCYYECVGRKEKGRRASLCPQDAVRGARAIHERPRAASIPSIMCNSTAKTPPPFSP</sequence>
<dbReference type="Pfam" id="PF00621">
    <property type="entry name" value="RhoGEF"/>
    <property type="match status" value="1"/>
</dbReference>
<accession>A0AA35S328</accession>
<evidence type="ECO:0000313" key="6">
    <source>
        <dbReference type="Proteomes" id="UP001174909"/>
    </source>
</evidence>
<dbReference type="PANTHER" id="PTHR12673:SF159">
    <property type="entry name" value="LD03170P"/>
    <property type="match status" value="1"/>
</dbReference>
<keyword evidence="1" id="KW-0344">Guanine-nucleotide releasing factor</keyword>
<dbReference type="InterPro" id="IPR000219">
    <property type="entry name" value="DH_dom"/>
</dbReference>
<dbReference type="InterPro" id="IPR035899">
    <property type="entry name" value="DBL_dom_sf"/>
</dbReference>
<gene>
    <name evidence="5" type="ORF">GBAR_LOCUS13220</name>
</gene>
<dbReference type="AlphaFoldDB" id="A0AA35S328"/>
<dbReference type="SMART" id="SM00233">
    <property type="entry name" value="PH"/>
    <property type="match status" value="1"/>
</dbReference>
<dbReference type="SUPFAM" id="SSF50729">
    <property type="entry name" value="PH domain-like"/>
    <property type="match status" value="1"/>
</dbReference>
<dbReference type="GO" id="GO:0005737">
    <property type="term" value="C:cytoplasm"/>
    <property type="evidence" value="ECO:0007669"/>
    <property type="project" value="TreeGrafter"/>
</dbReference>
<dbReference type="PROSITE" id="PS50212">
    <property type="entry name" value="RASGEF_NTER"/>
    <property type="match status" value="1"/>
</dbReference>
<keyword evidence="6" id="KW-1185">Reference proteome</keyword>
<dbReference type="EMBL" id="CASHTH010001963">
    <property type="protein sequence ID" value="CAI8022530.1"/>
    <property type="molecule type" value="Genomic_DNA"/>
</dbReference>
<evidence type="ECO:0000259" key="3">
    <source>
        <dbReference type="PROSITE" id="PS50010"/>
    </source>
</evidence>
<dbReference type="PROSITE" id="PS50010">
    <property type="entry name" value="DH_2"/>
    <property type="match status" value="1"/>
</dbReference>
<dbReference type="SUPFAM" id="SSF48065">
    <property type="entry name" value="DBL homology domain (DH-domain)"/>
    <property type="match status" value="1"/>
</dbReference>
<evidence type="ECO:0000256" key="1">
    <source>
        <dbReference type="PROSITE-ProRule" id="PRU00135"/>
    </source>
</evidence>
<feature type="domain" description="DH" evidence="3">
    <location>
        <begin position="1"/>
        <end position="98"/>
    </location>
</feature>
<protein>
    <submittedName>
        <fullName evidence="5">Ras-specific guanine nucleotide-releasing factor 1</fullName>
    </submittedName>
</protein>
<dbReference type="PANTHER" id="PTHR12673">
    <property type="entry name" value="FACIOGENITAL DYSPLASIA PROTEIN"/>
    <property type="match status" value="1"/>
</dbReference>
<proteinExistence type="predicted"/>
<feature type="domain" description="N-terminal Ras-GEF" evidence="4">
    <location>
        <begin position="282"/>
        <end position="386"/>
    </location>
</feature>
<dbReference type="PROSITE" id="PS50003">
    <property type="entry name" value="PH_DOMAIN"/>
    <property type="match status" value="1"/>
</dbReference>
<dbReference type="GO" id="GO:0005085">
    <property type="term" value="F:guanyl-nucleotide exchange factor activity"/>
    <property type="evidence" value="ECO:0007669"/>
    <property type="project" value="UniProtKB-KW"/>
</dbReference>
<comment type="caution">
    <text evidence="5">The sequence shown here is derived from an EMBL/GenBank/DDBJ whole genome shotgun (WGS) entry which is preliminary data.</text>
</comment>
<feature type="domain" description="PH" evidence="2">
    <location>
        <begin position="130"/>
        <end position="249"/>
    </location>
</feature>
<dbReference type="SUPFAM" id="SSF48366">
    <property type="entry name" value="Ras GEF"/>
    <property type="match status" value="1"/>
</dbReference>